<dbReference type="InterPro" id="IPR004148">
    <property type="entry name" value="BAR_dom"/>
</dbReference>
<dbReference type="InterPro" id="IPR027267">
    <property type="entry name" value="AH/BAR_dom_sf"/>
</dbReference>
<evidence type="ECO:0000256" key="7">
    <source>
        <dbReference type="SAM" id="MobiDB-lite"/>
    </source>
</evidence>
<dbReference type="GO" id="GO:0035556">
    <property type="term" value="P:intracellular signal transduction"/>
    <property type="evidence" value="ECO:0007669"/>
    <property type="project" value="InterPro"/>
</dbReference>
<evidence type="ECO:0000313" key="10">
    <source>
        <dbReference type="EMBL" id="CEK89672.1"/>
    </source>
</evidence>
<dbReference type="GO" id="GO:0005795">
    <property type="term" value="C:Golgi stack"/>
    <property type="evidence" value="ECO:0007669"/>
    <property type="project" value="UniProtKB-SubCell"/>
</dbReference>
<protein>
    <recommendedName>
        <fullName evidence="3">Dynamin-binding protein</fullName>
    </recommendedName>
    <alternativeName>
        <fullName evidence="6">Scaffold protein Tuba</fullName>
    </alternativeName>
</protein>
<dbReference type="Gene3D" id="1.20.900.10">
    <property type="entry name" value="Dbl homology (DH) domain"/>
    <property type="match status" value="1"/>
</dbReference>
<feature type="region of interest" description="Disordered" evidence="7">
    <location>
        <begin position="46"/>
        <end position="65"/>
    </location>
</feature>
<dbReference type="EMBL" id="HACG01042811">
    <property type="protein sequence ID" value="CEK89676.1"/>
    <property type="molecule type" value="Transcribed_RNA"/>
</dbReference>
<evidence type="ECO:0000259" key="8">
    <source>
        <dbReference type="PROSITE" id="PS50010"/>
    </source>
</evidence>
<gene>
    <name evidence="11" type="primary">ORF172356</name>
    <name evidence="10" type="synonym">ORF172327</name>
    <name evidence="12" type="synonym">ORF172366</name>
</gene>
<evidence type="ECO:0000256" key="3">
    <source>
        <dbReference type="ARBA" id="ARBA00018186"/>
    </source>
</evidence>
<dbReference type="AlphaFoldDB" id="A0A0B7BC31"/>
<dbReference type="EMBL" id="HACG01042810">
    <property type="protein sequence ID" value="CEK89675.1"/>
    <property type="molecule type" value="Transcribed_RNA"/>
</dbReference>
<keyword evidence="4" id="KW-0344">Guanine-nucleotide releasing factor</keyword>
<dbReference type="SUPFAM" id="SSF48065">
    <property type="entry name" value="DBL homology domain (DH-domain)"/>
    <property type="match status" value="1"/>
</dbReference>
<keyword evidence="5" id="KW-0965">Cell junction</keyword>
<dbReference type="SUPFAM" id="SSF103657">
    <property type="entry name" value="BAR/IMD domain-like"/>
    <property type="match status" value="1"/>
</dbReference>
<dbReference type="CDD" id="cd00160">
    <property type="entry name" value="RhoGEF"/>
    <property type="match status" value="1"/>
</dbReference>
<dbReference type="Pfam" id="PF03114">
    <property type="entry name" value="BAR"/>
    <property type="match status" value="1"/>
</dbReference>
<feature type="domain" description="BAR" evidence="9">
    <location>
        <begin position="310"/>
        <end position="514"/>
    </location>
</feature>
<accession>A0A0B7BC31</accession>
<feature type="domain" description="DH" evidence="8">
    <location>
        <begin position="86"/>
        <end position="269"/>
    </location>
</feature>
<dbReference type="InterPro" id="IPR035899">
    <property type="entry name" value="DBL_dom_sf"/>
</dbReference>
<name>A0A0B7BC31_9EUPU</name>
<dbReference type="PANTHER" id="PTHR22834:SF20">
    <property type="entry name" value="SH3 DOMAIN-CONTAINING PROTEIN"/>
    <property type="match status" value="1"/>
</dbReference>
<evidence type="ECO:0000313" key="11">
    <source>
        <dbReference type="EMBL" id="CEK89675.1"/>
    </source>
</evidence>
<reference evidence="11" key="1">
    <citation type="submission" date="2014-12" db="EMBL/GenBank/DDBJ databases">
        <title>Insight into the proteome of Arion vulgaris.</title>
        <authorList>
            <person name="Aradska J."/>
            <person name="Bulat T."/>
            <person name="Smidak R."/>
            <person name="Sarate P."/>
            <person name="Gangsoo J."/>
            <person name="Sialana F."/>
            <person name="Bilban M."/>
            <person name="Lubec G."/>
        </authorList>
    </citation>
    <scope>NUCLEOTIDE SEQUENCE</scope>
    <source>
        <tissue evidence="11">Skin</tissue>
    </source>
</reference>
<evidence type="ECO:0000256" key="4">
    <source>
        <dbReference type="ARBA" id="ARBA00022658"/>
    </source>
</evidence>
<evidence type="ECO:0000256" key="6">
    <source>
        <dbReference type="ARBA" id="ARBA00032587"/>
    </source>
</evidence>
<dbReference type="Pfam" id="PF00621">
    <property type="entry name" value="RhoGEF"/>
    <property type="match status" value="1"/>
</dbReference>
<dbReference type="PANTHER" id="PTHR22834">
    <property type="entry name" value="NUCLEAR FUSION PROTEIN FUS2"/>
    <property type="match status" value="1"/>
</dbReference>
<dbReference type="Gene3D" id="1.20.1270.60">
    <property type="entry name" value="Arfaptin homology (AH) domain/BAR domain"/>
    <property type="match status" value="1"/>
</dbReference>
<evidence type="ECO:0000256" key="1">
    <source>
        <dbReference type="ARBA" id="ARBA00004282"/>
    </source>
</evidence>
<organism evidence="11">
    <name type="scientific">Arion vulgaris</name>
    <dbReference type="NCBI Taxonomy" id="1028688"/>
    <lineage>
        <taxon>Eukaryota</taxon>
        <taxon>Metazoa</taxon>
        <taxon>Spiralia</taxon>
        <taxon>Lophotrochozoa</taxon>
        <taxon>Mollusca</taxon>
        <taxon>Gastropoda</taxon>
        <taxon>Heterobranchia</taxon>
        <taxon>Euthyneura</taxon>
        <taxon>Panpulmonata</taxon>
        <taxon>Eupulmonata</taxon>
        <taxon>Stylommatophora</taxon>
        <taxon>Helicina</taxon>
        <taxon>Arionoidea</taxon>
        <taxon>Arionidae</taxon>
        <taxon>Arion</taxon>
    </lineage>
</organism>
<dbReference type="EMBL" id="HACG01042807">
    <property type="protein sequence ID" value="CEK89672.1"/>
    <property type="molecule type" value="Transcribed_RNA"/>
</dbReference>
<sequence>MNRCQRVCFLLCYPCCGIKNLFVVSPEGQLEKSRLLVAQHAVDEEKRKYEEEKQREEEKKQREEAERMREIDRKIAVEKKERKRNQRTKVIEEIVNSEKDYLFNLHLCLETFSDRQKPPAGVDLEFLLGNMEEIADVSQKIVISLETSVSEADLEKQCVGQCFINFAEDMKNTYAPYCRNHDEVITAMEKYSDSPEISAYFNSKIEAMKKQTNVFDMASILIRPVQRILKYPLLLNELLKNTEEDHPDREDTKAAIKEMTNVAMAINEYKRRKDLVYKYKNFTDQTFSDKISKLNLHSIMKKSTRMKGRLSANLGIALQMRDEMFEKEETKFRHLERTIRVFLDSIQQYLDQSQETMRSHTVYIDYIKDFYKDKEYAEAIKLYEVTYKQLSLFDNMKATVEHNVVIPLNILSGLFAAPTKIIEKRYDKMLDYNYQLGKEENDKELQAAKNDYEAMNYQLLDELPKFYNLAYKMLRHYISVYTCQARLHGPVTEGKLHFVRASIYGKQNKFNGHI</sequence>
<proteinExistence type="predicted"/>
<dbReference type="SMART" id="SM00721">
    <property type="entry name" value="BAR"/>
    <property type="match status" value="1"/>
</dbReference>
<evidence type="ECO:0000259" key="9">
    <source>
        <dbReference type="PROSITE" id="PS51021"/>
    </source>
</evidence>
<dbReference type="InterPro" id="IPR000219">
    <property type="entry name" value="DH_dom"/>
</dbReference>
<dbReference type="PROSITE" id="PS50010">
    <property type="entry name" value="DH_2"/>
    <property type="match status" value="1"/>
</dbReference>
<evidence type="ECO:0000313" key="12">
    <source>
        <dbReference type="EMBL" id="CEK89676.1"/>
    </source>
</evidence>
<dbReference type="PROSITE" id="PS51021">
    <property type="entry name" value="BAR"/>
    <property type="match status" value="1"/>
</dbReference>
<dbReference type="GO" id="GO:0005085">
    <property type="term" value="F:guanyl-nucleotide exchange factor activity"/>
    <property type="evidence" value="ECO:0007669"/>
    <property type="project" value="UniProtKB-KW"/>
</dbReference>
<dbReference type="InterPro" id="IPR001331">
    <property type="entry name" value="GDS_CDC24_CS"/>
</dbReference>
<evidence type="ECO:0000256" key="2">
    <source>
        <dbReference type="ARBA" id="ARBA00004348"/>
    </source>
</evidence>
<dbReference type="GO" id="GO:0070161">
    <property type="term" value="C:anchoring junction"/>
    <property type="evidence" value="ECO:0007669"/>
    <property type="project" value="UniProtKB-SubCell"/>
</dbReference>
<comment type="subcellular location">
    <subcellularLocation>
        <location evidence="1">Cell junction</location>
    </subcellularLocation>
    <subcellularLocation>
        <location evidence="2">Golgi apparatus</location>
        <location evidence="2">Golgi stack</location>
    </subcellularLocation>
</comment>
<evidence type="ECO:0000256" key="5">
    <source>
        <dbReference type="ARBA" id="ARBA00022949"/>
    </source>
</evidence>
<dbReference type="SMART" id="SM00325">
    <property type="entry name" value="RhoGEF"/>
    <property type="match status" value="1"/>
</dbReference>
<dbReference type="InterPro" id="IPR051492">
    <property type="entry name" value="Dynamin-Rho_GEF"/>
</dbReference>
<dbReference type="PROSITE" id="PS00741">
    <property type="entry name" value="DH_1"/>
    <property type="match status" value="1"/>
</dbReference>